<keyword evidence="8 9" id="KW-0472">Membrane</keyword>
<comment type="caution">
    <text evidence="11">The sequence shown here is derived from an EMBL/GenBank/DDBJ whole genome shotgun (WGS) entry which is preliminary data.</text>
</comment>
<keyword evidence="6 9" id="KW-0812">Transmembrane</keyword>
<dbReference type="EMBL" id="SPMX01000026">
    <property type="protein sequence ID" value="NMQ05714.1"/>
    <property type="molecule type" value="Genomic_DNA"/>
</dbReference>
<evidence type="ECO:0000256" key="6">
    <source>
        <dbReference type="ARBA" id="ARBA00022692"/>
    </source>
</evidence>
<dbReference type="InterPro" id="IPR005467">
    <property type="entry name" value="His_kinase_dom"/>
</dbReference>
<dbReference type="SUPFAM" id="SSF55874">
    <property type="entry name" value="ATPase domain of HSP90 chaperone/DNA topoisomerase II/histidine kinase"/>
    <property type="match status" value="1"/>
</dbReference>
<evidence type="ECO:0000313" key="12">
    <source>
        <dbReference type="Proteomes" id="UP000886469"/>
    </source>
</evidence>
<dbReference type="Pfam" id="PF00512">
    <property type="entry name" value="HisKA"/>
    <property type="match status" value="1"/>
</dbReference>
<feature type="transmembrane region" description="Helical" evidence="9">
    <location>
        <begin position="200"/>
        <end position="221"/>
    </location>
</feature>
<feature type="transmembrane region" description="Helical" evidence="9">
    <location>
        <begin position="90"/>
        <end position="109"/>
    </location>
</feature>
<dbReference type="PROSITE" id="PS50109">
    <property type="entry name" value="HIS_KIN"/>
    <property type="match status" value="1"/>
</dbReference>
<evidence type="ECO:0000259" key="10">
    <source>
        <dbReference type="PROSITE" id="PS50109"/>
    </source>
</evidence>
<dbReference type="PANTHER" id="PTHR43065">
    <property type="entry name" value="SENSOR HISTIDINE KINASE"/>
    <property type="match status" value="1"/>
</dbReference>
<dbReference type="PANTHER" id="PTHR43065:SF42">
    <property type="entry name" value="TWO-COMPONENT SENSOR PPRA"/>
    <property type="match status" value="1"/>
</dbReference>
<protein>
    <recommendedName>
        <fullName evidence="3">histidine kinase</fullName>
        <ecNumber evidence="3">2.7.13.3</ecNumber>
    </recommendedName>
</protein>
<dbReference type="InterPro" id="IPR004358">
    <property type="entry name" value="Sig_transdc_His_kin-like_C"/>
</dbReference>
<evidence type="ECO:0000256" key="5">
    <source>
        <dbReference type="ARBA" id="ARBA00022553"/>
    </source>
</evidence>
<evidence type="ECO:0000256" key="7">
    <source>
        <dbReference type="ARBA" id="ARBA00022989"/>
    </source>
</evidence>
<dbReference type="InterPro" id="IPR036890">
    <property type="entry name" value="HATPase_C_sf"/>
</dbReference>
<dbReference type="Gene3D" id="3.30.565.10">
    <property type="entry name" value="Histidine kinase-like ATPase, C-terminal domain"/>
    <property type="match status" value="1"/>
</dbReference>
<keyword evidence="12" id="KW-1185">Reference proteome</keyword>
<reference evidence="11" key="1">
    <citation type="submission" date="2019-03" db="EMBL/GenBank/DDBJ databases">
        <title>Metabolic reconstructions from genomes of highly enriched 'Candidatus Accumulibacter' and 'Candidatus Competibacter' bioreactor populations.</title>
        <authorList>
            <person name="Annavajhala M.K."/>
            <person name="Welles L."/>
            <person name="Abbas B."/>
            <person name="Sorokin D."/>
            <person name="Park H."/>
            <person name="Van Loosdrecht M."/>
            <person name="Chandran K."/>
        </authorList>
    </citation>
    <scope>NUCLEOTIDE SEQUENCE</scope>
    <source>
        <strain evidence="11">SBR_L</strain>
    </source>
</reference>
<evidence type="ECO:0000256" key="2">
    <source>
        <dbReference type="ARBA" id="ARBA00004651"/>
    </source>
</evidence>
<comment type="subcellular location">
    <subcellularLocation>
        <location evidence="2">Cell membrane</location>
        <topology evidence="2">Multi-pass membrane protein</topology>
    </subcellularLocation>
</comment>
<feature type="transmembrane region" description="Helical" evidence="9">
    <location>
        <begin position="129"/>
        <end position="150"/>
    </location>
</feature>
<dbReference type="SMART" id="SM00387">
    <property type="entry name" value="HATPase_c"/>
    <property type="match status" value="1"/>
</dbReference>
<dbReference type="InterPro" id="IPR036097">
    <property type="entry name" value="HisK_dim/P_sf"/>
</dbReference>
<dbReference type="EC" id="2.7.13.3" evidence="3"/>
<evidence type="ECO:0000256" key="9">
    <source>
        <dbReference type="SAM" id="Phobius"/>
    </source>
</evidence>
<evidence type="ECO:0000313" key="11">
    <source>
        <dbReference type="EMBL" id="NMQ05714.1"/>
    </source>
</evidence>
<keyword evidence="7 9" id="KW-1133">Transmembrane helix</keyword>
<dbReference type="Gene3D" id="1.10.287.130">
    <property type="match status" value="1"/>
</dbReference>
<dbReference type="PRINTS" id="PR00344">
    <property type="entry name" value="BCTRLSENSOR"/>
</dbReference>
<dbReference type="SUPFAM" id="SSF47384">
    <property type="entry name" value="Homodimeric domain of signal transducing histidine kinase"/>
    <property type="match status" value="1"/>
</dbReference>
<name>A0ABX1T9B2_9PROT</name>
<dbReference type="Pfam" id="PF02518">
    <property type="entry name" value="HATPase_c"/>
    <property type="match status" value="1"/>
</dbReference>
<accession>A0ABX1T9B2</accession>
<comment type="catalytic activity">
    <reaction evidence="1">
        <text>ATP + protein L-histidine = ADP + protein N-phospho-L-histidine.</text>
        <dbReference type="EC" id="2.7.13.3"/>
    </reaction>
</comment>
<dbReference type="CDD" id="cd00082">
    <property type="entry name" value="HisKA"/>
    <property type="match status" value="1"/>
</dbReference>
<feature type="transmembrane region" description="Helical" evidence="9">
    <location>
        <begin position="16"/>
        <end position="35"/>
    </location>
</feature>
<proteinExistence type="predicted"/>
<dbReference type="InterPro" id="IPR003594">
    <property type="entry name" value="HATPase_dom"/>
</dbReference>
<evidence type="ECO:0000256" key="3">
    <source>
        <dbReference type="ARBA" id="ARBA00012438"/>
    </source>
</evidence>
<feature type="transmembrane region" description="Helical" evidence="9">
    <location>
        <begin position="170"/>
        <end position="188"/>
    </location>
</feature>
<gene>
    <name evidence="11" type="ORF">E4Q08_10755</name>
</gene>
<dbReference type="InterPro" id="IPR007895">
    <property type="entry name" value="MASE1"/>
</dbReference>
<dbReference type="Proteomes" id="UP000886469">
    <property type="component" value="Unassembled WGS sequence"/>
</dbReference>
<organism evidence="11 12">
    <name type="scientific">Candidatus Accumulibacter contiguus</name>
    <dbReference type="NCBI Taxonomy" id="2954381"/>
    <lineage>
        <taxon>Bacteria</taxon>
        <taxon>Pseudomonadati</taxon>
        <taxon>Pseudomonadota</taxon>
        <taxon>Betaproteobacteria</taxon>
        <taxon>Candidatus Accumulibacter</taxon>
    </lineage>
</organism>
<evidence type="ECO:0000256" key="1">
    <source>
        <dbReference type="ARBA" id="ARBA00000085"/>
    </source>
</evidence>
<keyword evidence="4" id="KW-1003">Cell membrane</keyword>
<dbReference type="SMART" id="SM00388">
    <property type="entry name" value="HisKA"/>
    <property type="match status" value="1"/>
</dbReference>
<feature type="transmembrane region" description="Helical" evidence="9">
    <location>
        <begin position="274"/>
        <end position="295"/>
    </location>
</feature>
<keyword evidence="5" id="KW-0597">Phosphoprotein</keyword>
<evidence type="ECO:0000256" key="4">
    <source>
        <dbReference type="ARBA" id="ARBA00022475"/>
    </source>
</evidence>
<sequence length="538" mass="58161">MGPQSTRTAPHMPKSATLLLGWRETLLLLVGYLALDWASHVHPLHGLDVTPWSPAPALGLLFLVRHGGRAVPPLALAILAADAWVRDLPLPWPLACGLAVQLSAGYWMVATLLRRRLGSKGMFADRRGLIDWVTIAVIGTLLNSLLFIAALNLAGFLPTAEAVEVFLHDWLGDVVGVLISMPLLAMLLEARARARLRRLLLGRESLSLVSTGGILALAFVVGEMTEFKYFPVLFLPIAWSAARQGLAGAVLTISLTQAGVIVAGRLLGLSAFTLLELEVLIVVLALSGFFIGVVVDEKQRLTAELQQTLRLAAAGEMAGALSHELHQPLTALLAYTRASQQLLAQGESGERLREVIDRIVAESQRAADVVSRLRDFFRTGTTRLERIWLRDILSSVAARFSAQAKQQEIELLLHPASPCALWADRLQFEVVLRNLLANALEAAVERPPSERRVRISARQEGAGRVCVTIEDSGSGVAEDMLEQLFEAFHSSKASGLGLGLAISRAIIEAHGGSLWAEAADHGVFKLVLPLEEKAVHGT</sequence>
<dbReference type="Pfam" id="PF05231">
    <property type="entry name" value="MASE1"/>
    <property type="match status" value="1"/>
</dbReference>
<evidence type="ECO:0000256" key="8">
    <source>
        <dbReference type="ARBA" id="ARBA00023136"/>
    </source>
</evidence>
<feature type="transmembrane region" description="Helical" evidence="9">
    <location>
        <begin position="241"/>
        <end position="262"/>
    </location>
</feature>
<dbReference type="InterPro" id="IPR003661">
    <property type="entry name" value="HisK_dim/P_dom"/>
</dbReference>
<feature type="domain" description="Histidine kinase" evidence="10">
    <location>
        <begin position="320"/>
        <end position="532"/>
    </location>
</feature>